<sequence length="205" mass="22199">MCAAALLSCDRGHTTQSSTKLSSIDGGYPQGSPQATVCAALEAGAVATPCGQEMQKQIPTLLLWKTTCTTHVPHSSQAATLAFKEEGSSRLRVRLRLNEVGLKENGKAREEDSPEFLSAHPAGNNPILQPPRHINMTAVSTSVEDSQPLLRESVRTLDARVSARSGWRNQAGQLKPEGKREKANATATGSYQYRRDTMKETADRL</sequence>
<comment type="caution">
    <text evidence="2">The sequence shown here is derived from an EMBL/GenBank/DDBJ whole genome shotgun (WGS) entry which is preliminary data.</text>
</comment>
<feature type="region of interest" description="Disordered" evidence="1">
    <location>
        <begin position="166"/>
        <end position="205"/>
    </location>
</feature>
<evidence type="ECO:0000256" key="1">
    <source>
        <dbReference type="SAM" id="MobiDB-lite"/>
    </source>
</evidence>
<feature type="compositionally biased region" description="Basic and acidic residues" evidence="1">
    <location>
        <begin position="193"/>
        <end position="205"/>
    </location>
</feature>
<keyword evidence="3" id="KW-1185">Reference proteome</keyword>
<dbReference type="EMBL" id="SRLO01000045">
    <property type="protein sequence ID" value="TNN81738.1"/>
    <property type="molecule type" value="Genomic_DNA"/>
</dbReference>
<reference evidence="2 3" key="1">
    <citation type="submission" date="2019-03" db="EMBL/GenBank/DDBJ databases">
        <title>First draft genome of Liparis tanakae, snailfish: a comprehensive survey of snailfish specific genes.</title>
        <authorList>
            <person name="Kim W."/>
            <person name="Song I."/>
            <person name="Jeong J.-H."/>
            <person name="Kim D."/>
            <person name="Kim S."/>
            <person name="Ryu S."/>
            <person name="Song J.Y."/>
            <person name="Lee S.K."/>
        </authorList>
    </citation>
    <scope>NUCLEOTIDE SEQUENCE [LARGE SCALE GENOMIC DNA]</scope>
    <source>
        <tissue evidence="2">Muscle</tissue>
    </source>
</reference>
<gene>
    <name evidence="2" type="ORF">EYF80_008184</name>
</gene>
<organism evidence="2 3">
    <name type="scientific">Liparis tanakae</name>
    <name type="common">Tanaka's snailfish</name>
    <dbReference type="NCBI Taxonomy" id="230148"/>
    <lineage>
        <taxon>Eukaryota</taxon>
        <taxon>Metazoa</taxon>
        <taxon>Chordata</taxon>
        <taxon>Craniata</taxon>
        <taxon>Vertebrata</taxon>
        <taxon>Euteleostomi</taxon>
        <taxon>Actinopterygii</taxon>
        <taxon>Neopterygii</taxon>
        <taxon>Teleostei</taxon>
        <taxon>Neoteleostei</taxon>
        <taxon>Acanthomorphata</taxon>
        <taxon>Eupercaria</taxon>
        <taxon>Perciformes</taxon>
        <taxon>Cottioidei</taxon>
        <taxon>Cottales</taxon>
        <taxon>Liparidae</taxon>
        <taxon>Liparis</taxon>
    </lineage>
</organism>
<proteinExistence type="predicted"/>
<dbReference type="AlphaFoldDB" id="A0A4Z2IW50"/>
<dbReference type="Proteomes" id="UP000314294">
    <property type="component" value="Unassembled WGS sequence"/>
</dbReference>
<accession>A0A4Z2IW50</accession>
<protein>
    <submittedName>
        <fullName evidence="2">Uncharacterized protein</fullName>
    </submittedName>
</protein>
<name>A0A4Z2IW50_9TELE</name>
<evidence type="ECO:0000313" key="3">
    <source>
        <dbReference type="Proteomes" id="UP000314294"/>
    </source>
</evidence>
<evidence type="ECO:0000313" key="2">
    <source>
        <dbReference type="EMBL" id="TNN81738.1"/>
    </source>
</evidence>